<dbReference type="Proteomes" id="UP001182991">
    <property type="component" value="Unassembled WGS sequence"/>
</dbReference>
<keyword evidence="3" id="KW-1185">Reference proteome</keyword>
<accession>A0ABU2KK63</accession>
<comment type="caution">
    <text evidence="2">The sequence shown here is derived from an EMBL/GenBank/DDBJ whole genome shotgun (WGS) entry which is preliminary data.</text>
</comment>
<evidence type="ECO:0000256" key="1">
    <source>
        <dbReference type="ARBA" id="ARBA00022729"/>
    </source>
</evidence>
<proteinExistence type="predicted"/>
<keyword evidence="1" id="KW-0732">Signal</keyword>
<dbReference type="RefSeq" id="WP_311402042.1">
    <property type="nucleotide sequence ID" value="NZ_JAVRBG010000010.1"/>
</dbReference>
<dbReference type="Gene3D" id="2.60.40.1240">
    <property type="match status" value="1"/>
</dbReference>
<evidence type="ECO:0000313" key="2">
    <source>
        <dbReference type="EMBL" id="MDT0295110.1"/>
    </source>
</evidence>
<sequence>MYEISKKGYEFIEFYIKIRNNTDVKQSIDLTKFQLVDENSNVYEANLCASNTELNVKDCKEYTFGIRANRSKSARIFFKPQIPKNLNVKFVRIDENDIVEF</sequence>
<organism evidence="2 3">
    <name type="scientific">Mesonia ostreae</name>
    <dbReference type="NCBI Taxonomy" id="861110"/>
    <lineage>
        <taxon>Bacteria</taxon>
        <taxon>Pseudomonadati</taxon>
        <taxon>Bacteroidota</taxon>
        <taxon>Flavobacteriia</taxon>
        <taxon>Flavobacteriales</taxon>
        <taxon>Flavobacteriaceae</taxon>
        <taxon>Mesonia</taxon>
    </lineage>
</organism>
<protein>
    <recommendedName>
        <fullName evidence="4">DUF4352 domain-containing protein</fullName>
    </recommendedName>
</protein>
<name>A0ABU2KK63_9FLAO</name>
<dbReference type="EMBL" id="JAVRBG010000010">
    <property type="protein sequence ID" value="MDT0295110.1"/>
    <property type="molecule type" value="Genomic_DNA"/>
</dbReference>
<gene>
    <name evidence="2" type="ORF">RLT85_10735</name>
</gene>
<reference evidence="3" key="1">
    <citation type="submission" date="2023-07" db="EMBL/GenBank/DDBJ databases">
        <title>Isolating and identifying novel microbial strains from the Mariana Trench.</title>
        <authorList>
            <person name="Fu H."/>
        </authorList>
    </citation>
    <scope>NUCLEOTIDE SEQUENCE [LARGE SCALE GENOMIC DNA]</scope>
    <source>
        <strain evidence="3">T-y2</strain>
    </source>
</reference>
<dbReference type="InterPro" id="IPR029050">
    <property type="entry name" value="Immunoprotect_excell_Ig-like"/>
</dbReference>
<evidence type="ECO:0008006" key="4">
    <source>
        <dbReference type="Google" id="ProtNLM"/>
    </source>
</evidence>
<evidence type="ECO:0000313" key="3">
    <source>
        <dbReference type="Proteomes" id="UP001182991"/>
    </source>
</evidence>